<dbReference type="EMBL" id="CALOZG010000066">
    <property type="protein sequence ID" value="CAH4036306.1"/>
    <property type="molecule type" value="Genomic_DNA"/>
</dbReference>
<dbReference type="AlphaFoldDB" id="A0A9P0XH69"/>
<evidence type="ECO:0000256" key="2">
    <source>
        <dbReference type="ARBA" id="ARBA00005375"/>
    </source>
</evidence>
<dbReference type="InterPro" id="IPR050645">
    <property type="entry name" value="Histidine_acid_phosphatase"/>
</dbReference>
<evidence type="ECO:0000313" key="4">
    <source>
        <dbReference type="EMBL" id="CAH4036306.1"/>
    </source>
</evidence>
<keyword evidence="5" id="KW-1185">Reference proteome</keyword>
<comment type="catalytic activity">
    <reaction evidence="1">
        <text>a phosphate monoester + H2O = an alcohol + phosphate</text>
        <dbReference type="Rhea" id="RHEA:15017"/>
        <dbReference type="ChEBI" id="CHEBI:15377"/>
        <dbReference type="ChEBI" id="CHEBI:30879"/>
        <dbReference type="ChEBI" id="CHEBI:43474"/>
        <dbReference type="ChEBI" id="CHEBI:67140"/>
        <dbReference type="EC" id="3.1.3.2"/>
    </reaction>
</comment>
<dbReference type="InterPro" id="IPR033379">
    <property type="entry name" value="Acid_Pase_AS"/>
</dbReference>
<accession>A0A9P0XH69</accession>
<dbReference type="InterPro" id="IPR029033">
    <property type="entry name" value="His_PPase_superfam"/>
</dbReference>
<reference evidence="4" key="1">
    <citation type="submission" date="2022-05" db="EMBL/GenBank/DDBJ databases">
        <authorList>
            <person name="Okamura Y."/>
        </authorList>
    </citation>
    <scope>NUCLEOTIDE SEQUENCE</scope>
</reference>
<sequence length="414" mass="47330">MVKISSLFFLFFVTFSKSYDLKQVLILSRHNIRAPLSSNLHYLSSNTWPIWNVDSAFLTAKGALLEGYMGRFISNWLVKKGLLPAGCPEQNTVRVYANTRQRTKATANAFVDSAFKNCNITVYSKVSNKMDPIFNPIIRNDSKELKSAIINEMEQKLRSLNLNEPYSRLNDVVDIKHAKICEVDKICDFERAKDDVFYEIGKEPNVNGPLGFTNSIVDAFIMSYYEGMNITDIAWGNMRTSKEWKLFSAITRGNMDVRFNSTVLAKEVAKPLLKYIYSILYKKSPNFTLLVGHDSNLMSVMAAIGFKPYVLPDQYEVTPIGGKLVFQRWHDRNTNEDLLKIEYVYQTMEQLRNGDVLTEQNPPKVITMHIDTCENDIGGFFTVNVYIVKPVYGLQNFHVCHGVNVIRSNNKVQL</sequence>
<proteinExistence type="inferred from homology"/>
<dbReference type="GO" id="GO:0003993">
    <property type="term" value="F:acid phosphatase activity"/>
    <property type="evidence" value="ECO:0007669"/>
    <property type="project" value="UniProtKB-EC"/>
</dbReference>
<gene>
    <name evidence="4" type="ORF">PIBRA_LOCUS12119</name>
</gene>
<dbReference type="PANTHER" id="PTHR11567:SF135">
    <property type="entry name" value="GLUCOSE-1-PHOSPHATASE"/>
    <property type="match status" value="1"/>
</dbReference>
<dbReference type="NCBIfam" id="NF007553">
    <property type="entry name" value="PRK10173.1"/>
    <property type="match status" value="1"/>
</dbReference>
<dbReference type="SUPFAM" id="SSF53254">
    <property type="entry name" value="Phosphoglycerate mutase-like"/>
    <property type="match status" value="1"/>
</dbReference>
<dbReference type="GO" id="GO:0050308">
    <property type="term" value="F:sugar-phosphatase activity"/>
    <property type="evidence" value="ECO:0007669"/>
    <property type="project" value="TreeGrafter"/>
</dbReference>
<keyword evidence="3" id="KW-0732">Signal</keyword>
<dbReference type="InterPro" id="IPR000560">
    <property type="entry name" value="His_Pase_clade-2"/>
</dbReference>
<evidence type="ECO:0000256" key="3">
    <source>
        <dbReference type="SAM" id="SignalP"/>
    </source>
</evidence>
<feature type="chain" id="PRO_5040283807" description="Glucose-1-phosphatase" evidence="3">
    <location>
        <begin position="19"/>
        <end position="414"/>
    </location>
</feature>
<protein>
    <recommendedName>
        <fullName evidence="6">Glucose-1-phosphatase</fullName>
    </recommendedName>
</protein>
<dbReference type="PANTHER" id="PTHR11567">
    <property type="entry name" value="ACID PHOSPHATASE-RELATED"/>
    <property type="match status" value="1"/>
</dbReference>
<evidence type="ECO:0000313" key="5">
    <source>
        <dbReference type="Proteomes" id="UP001152562"/>
    </source>
</evidence>
<comment type="similarity">
    <text evidence="2">Belongs to the histidine acid phosphatase family.</text>
</comment>
<name>A0A9P0XH69_PIEBR</name>
<dbReference type="Proteomes" id="UP001152562">
    <property type="component" value="Unassembled WGS sequence"/>
</dbReference>
<feature type="signal peptide" evidence="3">
    <location>
        <begin position="1"/>
        <end position="18"/>
    </location>
</feature>
<dbReference type="Pfam" id="PF00328">
    <property type="entry name" value="His_Phos_2"/>
    <property type="match status" value="2"/>
</dbReference>
<evidence type="ECO:0008006" key="6">
    <source>
        <dbReference type="Google" id="ProtNLM"/>
    </source>
</evidence>
<dbReference type="CDD" id="cd07061">
    <property type="entry name" value="HP_HAP_like"/>
    <property type="match status" value="1"/>
</dbReference>
<dbReference type="PROSITE" id="PS00778">
    <property type="entry name" value="HIS_ACID_PHOSPHAT_2"/>
    <property type="match status" value="1"/>
</dbReference>
<organism evidence="4 5">
    <name type="scientific">Pieris brassicae</name>
    <name type="common">White butterfly</name>
    <name type="synonym">Large white butterfly</name>
    <dbReference type="NCBI Taxonomy" id="7116"/>
    <lineage>
        <taxon>Eukaryota</taxon>
        <taxon>Metazoa</taxon>
        <taxon>Ecdysozoa</taxon>
        <taxon>Arthropoda</taxon>
        <taxon>Hexapoda</taxon>
        <taxon>Insecta</taxon>
        <taxon>Pterygota</taxon>
        <taxon>Neoptera</taxon>
        <taxon>Endopterygota</taxon>
        <taxon>Lepidoptera</taxon>
        <taxon>Glossata</taxon>
        <taxon>Ditrysia</taxon>
        <taxon>Papilionoidea</taxon>
        <taxon>Pieridae</taxon>
        <taxon>Pierinae</taxon>
        <taxon>Pieris</taxon>
    </lineage>
</organism>
<dbReference type="PROSITE" id="PS00616">
    <property type="entry name" value="HIS_ACID_PHOSPHAT_1"/>
    <property type="match status" value="1"/>
</dbReference>
<evidence type="ECO:0000256" key="1">
    <source>
        <dbReference type="ARBA" id="ARBA00000032"/>
    </source>
</evidence>
<dbReference type="Gene3D" id="3.40.50.1240">
    <property type="entry name" value="Phosphoglycerate mutase-like"/>
    <property type="match status" value="2"/>
</dbReference>
<comment type="caution">
    <text evidence="4">The sequence shown here is derived from an EMBL/GenBank/DDBJ whole genome shotgun (WGS) entry which is preliminary data.</text>
</comment>